<dbReference type="RefSeq" id="WP_115083927.1">
    <property type="nucleotide sequence ID" value="NZ_UGTP01000002.1"/>
</dbReference>
<dbReference type="InterPro" id="IPR021145">
    <property type="entry name" value="Portal_protein_SPP1_Gp6-like"/>
</dbReference>
<evidence type="ECO:0000256" key="1">
    <source>
        <dbReference type="SAM" id="MobiDB-lite"/>
    </source>
</evidence>
<proteinExistence type="predicted"/>
<sequence length="473" mass="54785">MSVIDLFFSKFKTAVGYQQSFEELVNAGNIGGALSLMSNDNIEQTKALKEYNIETHPIMERMDKATFDKNGNFTGWVKRWKLPLSYPKYINEMAVVFIYGRPVQWVQCSKETDRAYKAYTDFIDDTHFNARIRQAKRLAGAEKKSALLFHCYRNKEGKADCLIKVLAKSLGDDIYYIKDQYDRLLYFARGYYLRDRGNSTSYYVDIYTDNYTYHCKRASMGWEVEQEINYAGKKPIILFEQEKEWDGATAIMERQEYMKSRTADVNDYMADPALVATADVVKGLPEKDTENKLYVLGEKGELKYLVPDTANELKKQESEDNERHIFRNTFTPNIDFDTMSKLTNVSAKALKQMMVLAEVKASMRKETHDDYLKRTANLIIAILANVTNIELHDELMKLKVKHEYQEPFGEDIVEAMTTAIKVKQAGGLSTETFVEINPMVRDKQLEKERIKKEEEEKEAKEAETAKNSVFNYE</sequence>
<name>A0A379G9B9_9BACT</name>
<dbReference type="GeneID" id="78571615"/>
<dbReference type="OrthoDB" id="1452435at2"/>
<accession>A0A379G9B9</accession>
<feature type="compositionally biased region" description="Basic and acidic residues" evidence="1">
    <location>
        <begin position="449"/>
        <end position="464"/>
    </location>
</feature>
<organism evidence="2 3">
    <name type="scientific">Prevotella pallens</name>
    <dbReference type="NCBI Taxonomy" id="60133"/>
    <lineage>
        <taxon>Bacteria</taxon>
        <taxon>Pseudomonadati</taxon>
        <taxon>Bacteroidota</taxon>
        <taxon>Bacteroidia</taxon>
        <taxon>Bacteroidales</taxon>
        <taxon>Prevotellaceae</taxon>
        <taxon>Prevotella</taxon>
    </lineage>
</organism>
<gene>
    <name evidence="2" type="ORF">NCTC13043_01971</name>
</gene>
<reference evidence="2 3" key="1">
    <citation type="submission" date="2018-06" db="EMBL/GenBank/DDBJ databases">
        <authorList>
            <consortium name="Pathogen Informatics"/>
            <person name="Doyle S."/>
        </authorList>
    </citation>
    <scope>NUCLEOTIDE SEQUENCE [LARGE SCALE GENOMIC DNA]</scope>
    <source>
        <strain evidence="2 3">NCTC13043</strain>
    </source>
</reference>
<feature type="region of interest" description="Disordered" evidence="1">
    <location>
        <begin position="449"/>
        <end position="473"/>
    </location>
</feature>
<dbReference type="AlphaFoldDB" id="A0A379G9B9"/>
<evidence type="ECO:0000313" key="2">
    <source>
        <dbReference type="EMBL" id="SUC37482.1"/>
    </source>
</evidence>
<evidence type="ECO:0000313" key="3">
    <source>
        <dbReference type="Proteomes" id="UP000254235"/>
    </source>
</evidence>
<dbReference type="Proteomes" id="UP000254235">
    <property type="component" value="Unassembled WGS sequence"/>
</dbReference>
<protein>
    <submittedName>
        <fullName evidence="2">Phage portal protein, SPP1 Gp6-like</fullName>
    </submittedName>
</protein>
<dbReference type="EMBL" id="UGTP01000002">
    <property type="protein sequence ID" value="SUC37482.1"/>
    <property type="molecule type" value="Genomic_DNA"/>
</dbReference>
<dbReference type="Pfam" id="PF05133">
    <property type="entry name" value="SPP1_portal"/>
    <property type="match status" value="1"/>
</dbReference>